<name>A0A0C3L6G2_9AGAM</name>
<evidence type="ECO:0008006" key="3">
    <source>
        <dbReference type="Google" id="ProtNLM"/>
    </source>
</evidence>
<dbReference type="HOGENOM" id="CLU_040578_2_1_1"/>
<dbReference type="EMBL" id="KN822983">
    <property type="protein sequence ID" value="KIO29428.1"/>
    <property type="molecule type" value="Genomic_DNA"/>
</dbReference>
<reference evidence="1 2" key="1">
    <citation type="submission" date="2014-04" db="EMBL/GenBank/DDBJ databases">
        <authorList>
            <consortium name="DOE Joint Genome Institute"/>
            <person name="Kuo A."/>
            <person name="Girlanda M."/>
            <person name="Perotto S."/>
            <person name="Kohler A."/>
            <person name="Nagy L.G."/>
            <person name="Floudas D."/>
            <person name="Copeland A."/>
            <person name="Barry K.W."/>
            <person name="Cichocki N."/>
            <person name="Veneault-Fourrey C."/>
            <person name="LaButti K."/>
            <person name="Lindquist E.A."/>
            <person name="Lipzen A."/>
            <person name="Lundell T."/>
            <person name="Morin E."/>
            <person name="Murat C."/>
            <person name="Sun H."/>
            <person name="Tunlid A."/>
            <person name="Henrissat B."/>
            <person name="Grigoriev I.V."/>
            <person name="Hibbett D.S."/>
            <person name="Martin F."/>
            <person name="Nordberg H.P."/>
            <person name="Cantor M.N."/>
            <person name="Hua S.X."/>
        </authorList>
    </citation>
    <scope>NUCLEOTIDE SEQUENCE [LARGE SCALE GENOMIC DNA]</scope>
    <source>
        <strain evidence="1 2">MUT 4182</strain>
    </source>
</reference>
<dbReference type="AlphaFoldDB" id="A0A0C3L6G2"/>
<dbReference type="InterPro" id="IPR036465">
    <property type="entry name" value="vWFA_dom_sf"/>
</dbReference>
<dbReference type="STRING" id="1051891.A0A0C3L6G2"/>
<dbReference type="Proteomes" id="UP000054248">
    <property type="component" value="Unassembled WGS sequence"/>
</dbReference>
<reference evidence="2" key="2">
    <citation type="submission" date="2015-01" db="EMBL/GenBank/DDBJ databases">
        <title>Evolutionary Origins and Diversification of the Mycorrhizal Mutualists.</title>
        <authorList>
            <consortium name="DOE Joint Genome Institute"/>
            <consortium name="Mycorrhizal Genomics Consortium"/>
            <person name="Kohler A."/>
            <person name="Kuo A."/>
            <person name="Nagy L.G."/>
            <person name="Floudas D."/>
            <person name="Copeland A."/>
            <person name="Barry K.W."/>
            <person name="Cichocki N."/>
            <person name="Veneault-Fourrey C."/>
            <person name="LaButti K."/>
            <person name="Lindquist E.A."/>
            <person name="Lipzen A."/>
            <person name="Lundell T."/>
            <person name="Morin E."/>
            <person name="Murat C."/>
            <person name="Riley R."/>
            <person name="Ohm R."/>
            <person name="Sun H."/>
            <person name="Tunlid A."/>
            <person name="Henrissat B."/>
            <person name="Grigoriev I.V."/>
            <person name="Hibbett D.S."/>
            <person name="Martin F."/>
        </authorList>
    </citation>
    <scope>NUCLEOTIDE SEQUENCE [LARGE SCALE GENOMIC DNA]</scope>
    <source>
        <strain evidence="2">MUT 4182</strain>
    </source>
</reference>
<dbReference type="SUPFAM" id="SSF53300">
    <property type="entry name" value="vWA-like"/>
    <property type="match status" value="1"/>
</dbReference>
<accession>A0A0C3L6G2</accession>
<dbReference type="PANTHER" id="PTHR34706">
    <property type="entry name" value="SLR1338 PROTEIN"/>
    <property type="match status" value="1"/>
</dbReference>
<evidence type="ECO:0000313" key="1">
    <source>
        <dbReference type="EMBL" id="KIO29428.1"/>
    </source>
</evidence>
<evidence type="ECO:0000313" key="2">
    <source>
        <dbReference type="Proteomes" id="UP000054248"/>
    </source>
</evidence>
<protein>
    <recommendedName>
        <fullName evidence="3">VWFA domain-containing protein</fullName>
    </recommendedName>
</protein>
<organism evidence="1 2">
    <name type="scientific">Tulasnella calospora MUT 4182</name>
    <dbReference type="NCBI Taxonomy" id="1051891"/>
    <lineage>
        <taxon>Eukaryota</taxon>
        <taxon>Fungi</taxon>
        <taxon>Dikarya</taxon>
        <taxon>Basidiomycota</taxon>
        <taxon>Agaricomycotina</taxon>
        <taxon>Agaricomycetes</taxon>
        <taxon>Cantharellales</taxon>
        <taxon>Tulasnellaceae</taxon>
        <taxon>Tulasnella</taxon>
    </lineage>
</organism>
<proteinExistence type="predicted"/>
<sequence length="200" mass="22312">MQGERWNTAKEALKELVHLAKDWDSNGIDIYFLNSASTGLGIKTQEEVVELFTRVSPEGWTPTGVTLRSLITPYIESLPSNPRAPDAVVVKPRNYIVITDGEATDSGDDRLKPVIVKLMKMLDKRNAPLNQLGIQFVQVGDDENARAFLEKLDDQISGARTRDIVDTFPYDKLNGDIGADHLVKMLLGSISKRIDNYNKL</sequence>
<dbReference type="OrthoDB" id="2142040at2759"/>
<gene>
    <name evidence="1" type="ORF">M407DRAFT_242643</name>
</gene>
<dbReference type="Gene3D" id="3.40.50.410">
    <property type="entry name" value="von Willebrand factor, type A domain"/>
    <property type="match status" value="1"/>
</dbReference>
<dbReference type="PANTHER" id="PTHR34706:SF1">
    <property type="entry name" value="VWFA DOMAIN-CONTAINING PROTEIN"/>
    <property type="match status" value="1"/>
</dbReference>
<keyword evidence="2" id="KW-1185">Reference proteome</keyword>